<dbReference type="PANTHER" id="PTHR33175:SF3">
    <property type="entry name" value="DNA-BINDING PROTEIN HU-BETA"/>
    <property type="match status" value="1"/>
</dbReference>
<proteinExistence type="inferred from homology"/>
<dbReference type="SMART" id="SM00411">
    <property type="entry name" value="BHL"/>
    <property type="match status" value="1"/>
</dbReference>
<dbReference type="CDD" id="cd13831">
    <property type="entry name" value="HU"/>
    <property type="match status" value="1"/>
</dbReference>
<organism evidence="3 4">
    <name type="scientific">Geodia barretti</name>
    <name type="common">Barrett's horny sponge</name>
    <dbReference type="NCBI Taxonomy" id="519541"/>
    <lineage>
        <taxon>Eukaryota</taxon>
        <taxon>Metazoa</taxon>
        <taxon>Porifera</taxon>
        <taxon>Demospongiae</taxon>
        <taxon>Heteroscleromorpha</taxon>
        <taxon>Tetractinellida</taxon>
        <taxon>Astrophorina</taxon>
        <taxon>Geodiidae</taxon>
        <taxon>Geodia</taxon>
    </lineage>
</organism>
<dbReference type="InterPro" id="IPR010992">
    <property type="entry name" value="IHF-like_DNA-bd_dom_sf"/>
</dbReference>
<dbReference type="PROSITE" id="PS00045">
    <property type="entry name" value="HISTONE_LIKE"/>
    <property type="match status" value="1"/>
</dbReference>
<dbReference type="GO" id="GO:0003677">
    <property type="term" value="F:DNA binding"/>
    <property type="evidence" value="ECO:0007669"/>
    <property type="project" value="UniProtKB-KW"/>
</dbReference>
<evidence type="ECO:0000313" key="4">
    <source>
        <dbReference type="Proteomes" id="UP001174909"/>
    </source>
</evidence>
<dbReference type="InterPro" id="IPR020816">
    <property type="entry name" value="Histone-like_DNA-bd_CS"/>
</dbReference>
<comment type="caution">
    <text evidence="3">The sequence shown here is derived from an EMBL/GenBank/DDBJ whole genome shotgun (WGS) entry which is preliminary data.</text>
</comment>
<evidence type="ECO:0000256" key="1">
    <source>
        <dbReference type="ARBA" id="ARBA00023125"/>
    </source>
</evidence>
<gene>
    <name evidence="3" type="ORF">GBAR_LOCUS26821</name>
</gene>
<evidence type="ECO:0000256" key="2">
    <source>
        <dbReference type="RuleBase" id="RU003939"/>
    </source>
</evidence>
<reference evidence="3" key="1">
    <citation type="submission" date="2023-03" db="EMBL/GenBank/DDBJ databases">
        <authorList>
            <person name="Steffen K."/>
            <person name="Cardenas P."/>
        </authorList>
    </citation>
    <scope>NUCLEOTIDE SEQUENCE</scope>
</reference>
<keyword evidence="4" id="KW-1185">Reference proteome</keyword>
<dbReference type="InterPro" id="IPR000119">
    <property type="entry name" value="Hist_DNA-bd"/>
</dbReference>
<protein>
    <submittedName>
        <fullName evidence="3">DNA-binding protein HU 1</fullName>
    </submittedName>
</protein>
<dbReference type="GO" id="GO:0030527">
    <property type="term" value="F:structural constituent of chromatin"/>
    <property type="evidence" value="ECO:0007669"/>
    <property type="project" value="InterPro"/>
</dbReference>
<dbReference type="Pfam" id="PF00216">
    <property type="entry name" value="Bac_DNA_binding"/>
    <property type="match status" value="1"/>
</dbReference>
<dbReference type="Gene3D" id="4.10.520.10">
    <property type="entry name" value="IHF-like DNA-binding proteins"/>
    <property type="match status" value="1"/>
</dbReference>
<dbReference type="Proteomes" id="UP001174909">
    <property type="component" value="Unassembled WGS sequence"/>
</dbReference>
<accession>A0AA35XEN8</accession>
<feature type="non-terminal residue" evidence="3">
    <location>
        <position position="1"/>
    </location>
</feature>
<sequence>RKAEFIDQVVKSAGVELSKKDAAGVLDTVFSVIGKAIKDEDRFSYPGFGTFTVKERSARKGRNPRTGAAIDIKASKTVGFKPAPGLKQNLVAPARRRR</sequence>
<dbReference type="PRINTS" id="PR01727">
    <property type="entry name" value="DNABINDINGHU"/>
</dbReference>
<comment type="similarity">
    <text evidence="2">Belongs to the bacterial histone-like protein family.</text>
</comment>
<name>A0AA35XEN8_GEOBA</name>
<dbReference type="PANTHER" id="PTHR33175">
    <property type="entry name" value="DNA-BINDING PROTEIN HU"/>
    <property type="match status" value="1"/>
</dbReference>
<dbReference type="EMBL" id="CASHTH010003739">
    <property type="protein sequence ID" value="CAI8048640.1"/>
    <property type="molecule type" value="Genomic_DNA"/>
</dbReference>
<keyword evidence="1 3" id="KW-0238">DNA-binding</keyword>
<evidence type="ECO:0000313" key="3">
    <source>
        <dbReference type="EMBL" id="CAI8048640.1"/>
    </source>
</evidence>
<dbReference type="SUPFAM" id="SSF47729">
    <property type="entry name" value="IHF-like DNA-binding proteins"/>
    <property type="match status" value="1"/>
</dbReference>
<dbReference type="AlphaFoldDB" id="A0AA35XEN8"/>